<gene>
    <name evidence="2" type="ORF">Rhe02_77010</name>
</gene>
<name>A0A8J3QHB0_9ACTN</name>
<keyword evidence="3" id="KW-1185">Reference proteome</keyword>
<feature type="transmembrane region" description="Helical" evidence="1">
    <location>
        <begin position="23"/>
        <end position="40"/>
    </location>
</feature>
<comment type="caution">
    <text evidence="2">The sequence shown here is derived from an EMBL/GenBank/DDBJ whole genome shotgun (WGS) entry which is preliminary data.</text>
</comment>
<feature type="transmembrane region" description="Helical" evidence="1">
    <location>
        <begin position="96"/>
        <end position="122"/>
    </location>
</feature>
<proteinExistence type="predicted"/>
<feature type="transmembrane region" description="Helical" evidence="1">
    <location>
        <begin position="369"/>
        <end position="389"/>
    </location>
</feature>
<evidence type="ECO:0000313" key="2">
    <source>
        <dbReference type="EMBL" id="GIH09634.1"/>
    </source>
</evidence>
<feature type="transmembrane region" description="Helical" evidence="1">
    <location>
        <begin position="186"/>
        <end position="211"/>
    </location>
</feature>
<feature type="transmembrane region" description="Helical" evidence="1">
    <location>
        <begin position="340"/>
        <end position="357"/>
    </location>
</feature>
<accession>A0A8J3QHB0</accession>
<feature type="transmembrane region" description="Helical" evidence="1">
    <location>
        <begin position="251"/>
        <end position="273"/>
    </location>
</feature>
<keyword evidence="1" id="KW-0472">Membrane</keyword>
<evidence type="ECO:0000313" key="3">
    <source>
        <dbReference type="Proteomes" id="UP000612899"/>
    </source>
</evidence>
<protein>
    <submittedName>
        <fullName evidence="2">Uncharacterized protein</fullName>
    </submittedName>
</protein>
<organism evidence="2 3">
    <name type="scientific">Rhizocola hellebori</name>
    <dbReference type="NCBI Taxonomy" id="1392758"/>
    <lineage>
        <taxon>Bacteria</taxon>
        <taxon>Bacillati</taxon>
        <taxon>Actinomycetota</taxon>
        <taxon>Actinomycetes</taxon>
        <taxon>Micromonosporales</taxon>
        <taxon>Micromonosporaceae</taxon>
        <taxon>Rhizocola</taxon>
    </lineage>
</organism>
<reference evidence="2" key="1">
    <citation type="submission" date="2021-01" db="EMBL/GenBank/DDBJ databases">
        <title>Whole genome shotgun sequence of Rhizocola hellebori NBRC 109834.</title>
        <authorList>
            <person name="Komaki H."/>
            <person name="Tamura T."/>
        </authorList>
    </citation>
    <scope>NUCLEOTIDE SEQUENCE</scope>
    <source>
        <strain evidence="2">NBRC 109834</strain>
    </source>
</reference>
<dbReference type="EMBL" id="BONY01000072">
    <property type="protein sequence ID" value="GIH09634.1"/>
    <property type="molecule type" value="Genomic_DNA"/>
</dbReference>
<feature type="transmembrane region" description="Helical" evidence="1">
    <location>
        <begin position="285"/>
        <end position="305"/>
    </location>
</feature>
<feature type="transmembrane region" description="Helical" evidence="1">
    <location>
        <begin position="217"/>
        <end position="239"/>
    </location>
</feature>
<dbReference type="Proteomes" id="UP000612899">
    <property type="component" value="Unassembled WGS sequence"/>
</dbReference>
<keyword evidence="1" id="KW-1133">Transmembrane helix</keyword>
<sequence>MVLRQQLSKLFPETEARPRPKRALLWSALAVFAGTIVSLARTTGAGPFQTIWEEDARDLLTDALMSPTAYNLVKPYVGYFQVGPRIMGEVAALFPISWAAAILSIQAAMLCAVLALGVYIASGTHLRHPLARFLVSAPMLFSPTAENWASEIYNRPATIQFFLVYAMFWFVLWVPGGRAGRIVQVAAIGMSAISTFLVVILIPLAVVRLWVRRDRLSLMMAGLLTSGLVIQMAGLYFGLTDRNFASPRQDPFWALQSFVLWAMPHSMLGWNQAWMLSEHPVSLDHVLRAVVAWLIVLAAVAVAFYRLTRPRWLLAAVAFAHAVALACMTIMANGMITQRYLLPVEMLIFTALAALLIPASRPMADRRAFALAHAPLAVLTCFLLLVSAVNYRHNDTYRHKGPLWTQQVKLGAESCSEWSARREVTLRSGPAPYYSLVVVPCHVFRTYRWCEWPYCVQIDDGVPDSATPRKED</sequence>
<keyword evidence="1" id="KW-0812">Transmembrane</keyword>
<feature type="transmembrane region" description="Helical" evidence="1">
    <location>
        <begin position="157"/>
        <end position="174"/>
    </location>
</feature>
<feature type="transmembrane region" description="Helical" evidence="1">
    <location>
        <begin position="312"/>
        <end position="334"/>
    </location>
</feature>
<dbReference type="AlphaFoldDB" id="A0A8J3QHB0"/>
<evidence type="ECO:0000256" key="1">
    <source>
        <dbReference type="SAM" id="Phobius"/>
    </source>
</evidence>